<protein>
    <recommendedName>
        <fullName evidence="7">Pre-mRNA-splicing factor 38</fullName>
    </recommendedName>
</protein>
<dbReference type="PANTHER" id="PTHR23142">
    <property type="entry name" value="PRE-MRNA-SPLICING FACTOR 38A-RELATED"/>
    <property type="match status" value="1"/>
</dbReference>
<evidence type="ECO:0000256" key="1">
    <source>
        <dbReference type="ARBA" id="ARBA00004123"/>
    </source>
</evidence>
<evidence type="ECO:0000256" key="3">
    <source>
        <dbReference type="ARBA" id="ARBA00022664"/>
    </source>
</evidence>
<dbReference type="Proteomes" id="UP000030161">
    <property type="component" value="Unassembled WGS sequence"/>
</dbReference>
<keyword evidence="3 7" id="KW-0507">mRNA processing</keyword>
<accession>A0AB34PXQ4</accession>
<dbReference type="AlphaFoldDB" id="A0AB34PXQ4"/>
<feature type="region of interest" description="Disordered" evidence="8">
    <location>
        <begin position="202"/>
        <end position="233"/>
    </location>
</feature>
<keyword evidence="6 7" id="KW-0539">Nucleus</keyword>
<dbReference type="Pfam" id="PF03371">
    <property type="entry name" value="PRP38"/>
    <property type="match status" value="1"/>
</dbReference>
<keyword evidence="4 7" id="KW-0747">Spliceosome</keyword>
<evidence type="ECO:0000256" key="5">
    <source>
        <dbReference type="ARBA" id="ARBA00023187"/>
    </source>
</evidence>
<evidence type="ECO:0000256" key="2">
    <source>
        <dbReference type="ARBA" id="ARBA00006164"/>
    </source>
</evidence>
<comment type="caution">
    <text evidence="9">The sequence shown here is derived from an EMBL/GenBank/DDBJ whole genome shotgun (WGS) entry which is preliminary data.</text>
</comment>
<proteinExistence type="inferred from homology"/>
<dbReference type="GO" id="GO:0005681">
    <property type="term" value="C:spliceosomal complex"/>
    <property type="evidence" value="ECO:0007669"/>
    <property type="project" value="UniProtKB-KW"/>
</dbReference>
<comment type="similarity">
    <text evidence="2 7">Belongs to the PRP38 family.</text>
</comment>
<feature type="compositionally biased region" description="Acidic residues" evidence="8">
    <location>
        <begin position="205"/>
        <end position="233"/>
    </location>
</feature>
<evidence type="ECO:0000256" key="8">
    <source>
        <dbReference type="SAM" id="MobiDB-lite"/>
    </source>
</evidence>
<comment type="subcellular location">
    <subcellularLocation>
        <location evidence="1 7">Nucleus</location>
    </subcellularLocation>
</comment>
<evidence type="ECO:0000313" key="10">
    <source>
        <dbReference type="Proteomes" id="UP000030161"/>
    </source>
</evidence>
<keyword evidence="5 7" id="KW-0508">mRNA splicing</keyword>
<name>A0AB34PXQ4_CANAX</name>
<gene>
    <name evidence="9" type="ORF">MG3_01126</name>
</gene>
<reference evidence="9 10" key="1">
    <citation type="submission" date="2013-12" db="EMBL/GenBank/DDBJ databases">
        <title>The Genome Sequence of Candida albicans P78048.</title>
        <authorList>
            <consortium name="The Broad Institute Genome Sequencing Platform"/>
            <consortium name="The Broad Institute Genome Sequencing Center for Infectious Disease"/>
            <person name="Cuomo C."/>
            <person name="Bennett R."/>
            <person name="Hirakawa M."/>
            <person name="Noverr M."/>
            <person name="Mitchell A."/>
            <person name="Young S.K."/>
            <person name="Zeng Q."/>
            <person name="Gargeya S."/>
            <person name="Fitzgerald M."/>
            <person name="Abouelleil A."/>
            <person name="Alvarado L."/>
            <person name="Berlin A.M."/>
            <person name="Chapman S.B."/>
            <person name="Dewar J."/>
            <person name="Goldberg J."/>
            <person name="Griggs A."/>
            <person name="Gujja S."/>
            <person name="Hansen M."/>
            <person name="Howarth C."/>
            <person name="Imamovic A."/>
            <person name="Larimer J."/>
            <person name="McCowan C."/>
            <person name="Murphy C."/>
            <person name="Pearson M."/>
            <person name="Priest M."/>
            <person name="Roberts A."/>
            <person name="Saif S."/>
            <person name="Shea T."/>
            <person name="Sykes S."/>
            <person name="Wortman J."/>
            <person name="Nusbaum C."/>
            <person name="Birren B."/>
        </authorList>
    </citation>
    <scope>NUCLEOTIDE SEQUENCE [LARGE SCALE GENOMIC DNA]</scope>
    <source>
        <strain evidence="9 10">P78048</strain>
    </source>
</reference>
<dbReference type="GO" id="GO:0000398">
    <property type="term" value="P:mRNA splicing, via spliceosome"/>
    <property type="evidence" value="ECO:0007669"/>
    <property type="project" value="UniProtKB-UniRule"/>
</dbReference>
<dbReference type="EMBL" id="AJIX01000009">
    <property type="protein sequence ID" value="KGR16400.1"/>
    <property type="molecule type" value="Genomic_DNA"/>
</dbReference>
<comment type="function">
    <text evidence="7">Required for pre-mRNA splicing.</text>
</comment>
<evidence type="ECO:0000256" key="7">
    <source>
        <dbReference type="RuleBase" id="RU367025"/>
    </source>
</evidence>
<evidence type="ECO:0000256" key="4">
    <source>
        <dbReference type="ARBA" id="ARBA00022728"/>
    </source>
</evidence>
<evidence type="ECO:0000256" key="6">
    <source>
        <dbReference type="ARBA" id="ARBA00023242"/>
    </source>
</evidence>
<organism evidence="9 10">
    <name type="scientific">Candida albicans P78048</name>
    <dbReference type="NCBI Taxonomy" id="1094989"/>
    <lineage>
        <taxon>Eukaryota</taxon>
        <taxon>Fungi</taxon>
        <taxon>Dikarya</taxon>
        <taxon>Ascomycota</taxon>
        <taxon>Saccharomycotina</taxon>
        <taxon>Pichiomycetes</taxon>
        <taxon>Debaryomycetaceae</taxon>
        <taxon>Candida/Lodderomyces clade</taxon>
        <taxon>Candida</taxon>
    </lineage>
</organism>
<dbReference type="SMR" id="A0AB34PXQ4"/>
<evidence type="ECO:0000313" key="9">
    <source>
        <dbReference type="EMBL" id="KGR16400.1"/>
    </source>
</evidence>
<sequence>MTENTTPYYKKQASYQDKRYTINKSNLIEPIIRHRIQDSLFYKQHLYLSNEATILPIIIEHVHYIGGTDSSNRPSTFISCLFRLLELEPSKEIIKTYLTQLDFNEFKYLTALTLIYIRLTYPSQEVYSIFDQYFQDFRKLRIKLKTPVFDSQKLPIHYKITFIDEWVDTLLVNERVIDLMLPRLIPRTTLVERGQLAPRQYYIDVSDEEEKDAGEEEKDAGEEEDNDYESDSD</sequence>
<dbReference type="InterPro" id="IPR005037">
    <property type="entry name" value="PRP38"/>
</dbReference>